<keyword evidence="5" id="KW-0539">Nucleus</keyword>
<dbReference type="STRING" id="157652.A0A371IBD9"/>
<comment type="subcellular location">
    <subcellularLocation>
        <location evidence="1">Nucleus</location>
    </subcellularLocation>
</comment>
<dbReference type="PROSITE" id="PS00028">
    <property type="entry name" value="ZINC_FINGER_C2H2_1"/>
    <property type="match status" value="1"/>
</dbReference>
<evidence type="ECO:0000256" key="5">
    <source>
        <dbReference type="ARBA" id="ARBA00023242"/>
    </source>
</evidence>
<organism evidence="9 10">
    <name type="scientific">Mucuna pruriens</name>
    <name type="common">Velvet bean</name>
    <name type="synonym">Dolichos pruriens</name>
    <dbReference type="NCBI Taxonomy" id="157652"/>
    <lineage>
        <taxon>Eukaryota</taxon>
        <taxon>Viridiplantae</taxon>
        <taxon>Streptophyta</taxon>
        <taxon>Embryophyta</taxon>
        <taxon>Tracheophyta</taxon>
        <taxon>Spermatophyta</taxon>
        <taxon>Magnoliopsida</taxon>
        <taxon>eudicotyledons</taxon>
        <taxon>Gunneridae</taxon>
        <taxon>Pentapetalae</taxon>
        <taxon>rosids</taxon>
        <taxon>fabids</taxon>
        <taxon>Fabales</taxon>
        <taxon>Fabaceae</taxon>
        <taxon>Papilionoideae</taxon>
        <taxon>50 kb inversion clade</taxon>
        <taxon>NPAAA clade</taxon>
        <taxon>indigoferoid/millettioid clade</taxon>
        <taxon>Phaseoleae</taxon>
        <taxon>Mucuna</taxon>
    </lineage>
</organism>
<evidence type="ECO:0000259" key="8">
    <source>
        <dbReference type="PROSITE" id="PS50157"/>
    </source>
</evidence>
<dbReference type="InterPro" id="IPR044246">
    <property type="entry name" value="ZFP3-like"/>
</dbReference>
<accession>A0A371IBD9</accession>
<dbReference type="SUPFAM" id="SSF57667">
    <property type="entry name" value="beta-beta-alpha zinc fingers"/>
    <property type="match status" value="1"/>
</dbReference>
<dbReference type="PANTHER" id="PTHR47287:SF9">
    <property type="entry name" value="ZINC FINGER PROTEIN 4-LIKE"/>
    <property type="match status" value="1"/>
</dbReference>
<dbReference type="EMBL" id="QJKJ01000483">
    <property type="protein sequence ID" value="RDY12362.1"/>
    <property type="molecule type" value="Genomic_DNA"/>
</dbReference>
<keyword evidence="2" id="KW-0479">Metal-binding</keyword>
<dbReference type="GO" id="GO:0009788">
    <property type="term" value="P:negative regulation of abscisic acid-activated signaling pathway"/>
    <property type="evidence" value="ECO:0007669"/>
    <property type="project" value="InterPro"/>
</dbReference>
<sequence>MVMSLLNSIPFPHIQKVESLLFCAMTSSHNFGAYPFETSSTSATSEGIFRKPCVEQEKDEEVTMKEKGVKSELDHQSSNSHMVLDFYKLSENESIRRSKVELDFFNLTGVSSFCRANNIERRGGNNNEEKSSKAKTFFCNFCKKEFSSSQALGGHQNAHKKERALAKHRQGIDVSAFGYPHFLYYPYPSHSFYGAYNKPLGVRMESMIHKSSYPSSSLGFRFGKGWSRQEMLNLSLDRVRMEGLHTNNGIRMLDSDTTLRTGDDCGIIGDIPFLRDSSTNVATKLISTLDWPTFTSMGGDHSKQEETSSSDSCGIELSLKL</sequence>
<evidence type="ECO:0000256" key="4">
    <source>
        <dbReference type="ARBA" id="ARBA00022833"/>
    </source>
</evidence>
<evidence type="ECO:0000256" key="6">
    <source>
        <dbReference type="PROSITE-ProRule" id="PRU00042"/>
    </source>
</evidence>
<name>A0A371IBD9_MUCPR</name>
<keyword evidence="10" id="KW-1185">Reference proteome</keyword>
<evidence type="ECO:0000313" key="10">
    <source>
        <dbReference type="Proteomes" id="UP000257109"/>
    </source>
</evidence>
<dbReference type="InterPro" id="IPR013087">
    <property type="entry name" value="Znf_C2H2_type"/>
</dbReference>
<dbReference type="GO" id="GO:0008270">
    <property type="term" value="F:zinc ion binding"/>
    <property type="evidence" value="ECO:0007669"/>
    <property type="project" value="UniProtKB-KW"/>
</dbReference>
<dbReference type="PROSITE" id="PS50157">
    <property type="entry name" value="ZINC_FINGER_C2H2_2"/>
    <property type="match status" value="1"/>
</dbReference>
<proteinExistence type="predicted"/>
<keyword evidence="4" id="KW-0862">Zinc</keyword>
<protein>
    <submittedName>
        <fullName evidence="9">Zinc finger protein 3</fullName>
    </submittedName>
</protein>
<comment type="caution">
    <text evidence="9">The sequence shown here is derived from an EMBL/GenBank/DDBJ whole genome shotgun (WGS) entry which is preliminary data.</text>
</comment>
<feature type="domain" description="C2H2-type" evidence="8">
    <location>
        <begin position="137"/>
        <end position="164"/>
    </location>
</feature>
<evidence type="ECO:0000256" key="7">
    <source>
        <dbReference type="SAM" id="MobiDB-lite"/>
    </source>
</evidence>
<gene>
    <name evidence="9" type="primary">ZFP3</name>
    <name evidence="9" type="ORF">CR513_02861</name>
</gene>
<feature type="non-terminal residue" evidence="9">
    <location>
        <position position="1"/>
    </location>
</feature>
<dbReference type="GO" id="GO:0005634">
    <property type="term" value="C:nucleus"/>
    <property type="evidence" value="ECO:0007669"/>
    <property type="project" value="UniProtKB-SubCell"/>
</dbReference>
<evidence type="ECO:0000256" key="3">
    <source>
        <dbReference type="ARBA" id="ARBA00022771"/>
    </source>
</evidence>
<reference evidence="9" key="1">
    <citation type="submission" date="2018-05" db="EMBL/GenBank/DDBJ databases">
        <title>Draft genome of Mucuna pruriens seed.</title>
        <authorList>
            <person name="Nnadi N.E."/>
            <person name="Vos R."/>
            <person name="Hasami M.H."/>
            <person name="Devisetty U.K."/>
            <person name="Aguiy J.C."/>
        </authorList>
    </citation>
    <scope>NUCLEOTIDE SEQUENCE [LARGE SCALE GENOMIC DNA]</scope>
    <source>
        <strain evidence="9">JCA_2017</strain>
    </source>
</reference>
<dbReference type="AlphaFoldDB" id="A0A371IBD9"/>
<feature type="region of interest" description="Disordered" evidence="7">
    <location>
        <begin position="297"/>
        <end position="317"/>
    </location>
</feature>
<dbReference type="PANTHER" id="PTHR47287">
    <property type="entry name" value="C2H2 AND C2HC ZINC FINGERS SUPERFAMILY PROTEIN"/>
    <property type="match status" value="1"/>
</dbReference>
<dbReference type="OrthoDB" id="1736050at2759"/>
<dbReference type="InterPro" id="IPR036236">
    <property type="entry name" value="Znf_C2H2_sf"/>
</dbReference>
<dbReference type="Pfam" id="PF13912">
    <property type="entry name" value="zf-C2H2_6"/>
    <property type="match status" value="1"/>
</dbReference>
<dbReference type="Proteomes" id="UP000257109">
    <property type="component" value="Unassembled WGS sequence"/>
</dbReference>
<evidence type="ECO:0000256" key="2">
    <source>
        <dbReference type="ARBA" id="ARBA00022723"/>
    </source>
</evidence>
<evidence type="ECO:0000256" key="1">
    <source>
        <dbReference type="ARBA" id="ARBA00004123"/>
    </source>
</evidence>
<keyword evidence="3 6" id="KW-0863">Zinc-finger</keyword>
<evidence type="ECO:0000313" key="9">
    <source>
        <dbReference type="EMBL" id="RDY12362.1"/>
    </source>
</evidence>
<dbReference type="Gene3D" id="3.30.160.60">
    <property type="entry name" value="Classic Zinc Finger"/>
    <property type="match status" value="1"/>
</dbReference>